<evidence type="ECO:0000256" key="4">
    <source>
        <dbReference type="ARBA" id="ARBA00022692"/>
    </source>
</evidence>
<keyword evidence="5 7" id="KW-1133">Transmembrane helix</keyword>
<dbReference type="EMBL" id="JACBYR010000003">
    <property type="protein sequence ID" value="NYE86078.1"/>
    <property type="molecule type" value="Genomic_DNA"/>
</dbReference>
<name>A0A7Y9J0W3_9BURK</name>
<feature type="transmembrane region" description="Helical" evidence="7">
    <location>
        <begin position="102"/>
        <end position="125"/>
    </location>
</feature>
<keyword evidence="9" id="KW-1185">Reference proteome</keyword>
<protein>
    <submittedName>
        <fullName evidence="8">Putative integral membrane protein (TIGR00698 family)</fullName>
    </submittedName>
</protein>
<sequence length="361" mass="37479">MSATPDSLVLRPPLFKGRVPGILLAGVVGAIALGLSTLPSVAGLGLSALTLAIVIGIVLGNTVYPRIAVQANPGVDFAKSTLLRAGIILYGFQISFQQIAQVGLAGILIAALIVGLTFTLAVQLGTRVFKLDRETSMLIGAGSAICGAAAVMACEPVVKGQANKVSVAIATVVVFGTLSMFLYPFLYPLLGMNQEAFGIFAGSTIHEVAQVVAAGNAVGQEAANMAVIEKMIRVMMLAPFLLLLSGFKRNDPQRAESGLAGGSGQQRSKLCIPWFAVWFIVASGINSLQIIPREVVSVLLKLDILLLATAMAALGMRTHIGAIRQAGAKPLVLAATLFVFLLVGGLLINLGVMQLTGVPIR</sequence>
<evidence type="ECO:0000256" key="5">
    <source>
        <dbReference type="ARBA" id="ARBA00022989"/>
    </source>
</evidence>
<keyword evidence="6 7" id="KW-0472">Membrane</keyword>
<dbReference type="NCBIfam" id="TIGR00698">
    <property type="entry name" value="YeiH family putative sulfate export transporter"/>
    <property type="match status" value="1"/>
</dbReference>
<reference evidence="8 9" key="1">
    <citation type="submission" date="2020-07" db="EMBL/GenBank/DDBJ databases">
        <title>Genomic Encyclopedia of Type Strains, Phase IV (KMG-V): Genome sequencing to study the core and pangenomes of soil and plant-associated prokaryotes.</title>
        <authorList>
            <person name="Whitman W."/>
        </authorList>
    </citation>
    <scope>NUCLEOTIDE SEQUENCE [LARGE SCALE GENOMIC DNA]</scope>
    <source>
        <strain evidence="8 9">SAS40</strain>
    </source>
</reference>
<evidence type="ECO:0000256" key="1">
    <source>
        <dbReference type="ARBA" id="ARBA00004651"/>
    </source>
</evidence>
<feature type="transmembrane region" description="Helical" evidence="7">
    <location>
        <begin position="331"/>
        <end position="352"/>
    </location>
</feature>
<gene>
    <name evidence="8" type="ORF">FHW18_005397</name>
</gene>
<accession>A0A7Y9J0W3</accession>
<feature type="transmembrane region" description="Helical" evidence="7">
    <location>
        <begin position="165"/>
        <end position="186"/>
    </location>
</feature>
<dbReference type="RefSeq" id="WP_179590752.1">
    <property type="nucleotide sequence ID" value="NZ_JACBYR010000003.1"/>
</dbReference>
<evidence type="ECO:0000256" key="2">
    <source>
        <dbReference type="ARBA" id="ARBA00007977"/>
    </source>
</evidence>
<proteinExistence type="inferred from homology"/>
<keyword evidence="3" id="KW-1003">Cell membrane</keyword>
<evidence type="ECO:0000256" key="7">
    <source>
        <dbReference type="SAM" id="Phobius"/>
    </source>
</evidence>
<feature type="transmembrane region" description="Helical" evidence="7">
    <location>
        <begin position="270"/>
        <end position="292"/>
    </location>
</feature>
<dbReference type="Proteomes" id="UP000542125">
    <property type="component" value="Unassembled WGS sequence"/>
</dbReference>
<keyword evidence="4 7" id="KW-0812">Transmembrane</keyword>
<comment type="caution">
    <text evidence="8">The sequence shown here is derived from an EMBL/GenBank/DDBJ whole genome shotgun (WGS) entry which is preliminary data.</text>
</comment>
<feature type="transmembrane region" description="Helical" evidence="7">
    <location>
        <begin position="298"/>
        <end position="319"/>
    </location>
</feature>
<dbReference type="InterPro" id="IPR018383">
    <property type="entry name" value="UPF0324_pro"/>
</dbReference>
<comment type="subcellular location">
    <subcellularLocation>
        <location evidence="1">Cell membrane</location>
        <topology evidence="1">Multi-pass membrane protein</topology>
    </subcellularLocation>
</comment>
<dbReference type="Pfam" id="PF03601">
    <property type="entry name" value="Cons_hypoth698"/>
    <property type="match status" value="1"/>
</dbReference>
<feature type="transmembrane region" description="Helical" evidence="7">
    <location>
        <begin position="21"/>
        <end position="38"/>
    </location>
</feature>
<evidence type="ECO:0000313" key="8">
    <source>
        <dbReference type="EMBL" id="NYE86078.1"/>
    </source>
</evidence>
<dbReference type="PANTHER" id="PTHR30106">
    <property type="entry name" value="INNER MEMBRANE PROTEIN YEIH-RELATED"/>
    <property type="match status" value="1"/>
</dbReference>
<evidence type="ECO:0000256" key="3">
    <source>
        <dbReference type="ARBA" id="ARBA00022475"/>
    </source>
</evidence>
<evidence type="ECO:0000313" key="9">
    <source>
        <dbReference type="Proteomes" id="UP000542125"/>
    </source>
</evidence>
<organism evidence="8 9">
    <name type="scientific">Pigmentiphaga litoralis</name>
    <dbReference type="NCBI Taxonomy" id="516702"/>
    <lineage>
        <taxon>Bacteria</taxon>
        <taxon>Pseudomonadati</taxon>
        <taxon>Pseudomonadota</taxon>
        <taxon>Betaproteobacteria</taxon>
        <taxon>Burkholderiales</taxon>
        <taxon>Alcaligenaceae</taxon>
        <taxon>Pigmentiphaga</taxon>
    </lineage>
</organism>
<dbReference type="GO" id="GO:0005886">
    <property type="term" value="C:plasma membrane"/>
    <property type="evidence" value="ECO:0007669"/>
    <property type="project" value="UniProtKB-SubCell"/>
</dbReference>
<evidence type="ECO:0000256" key="6">
    <source>
        <dbReference type="ARBA" id="ARBA00023136"/>
    </source>
</evidence>
<comment type="similarity">
    <text evidence="2">Belongs to the UPF0324 family.</text>
</comment>
<dbReference type="AlphaFoldDB" id="A0A7Y9J0W3"/>
<dbReference type="PANTHER" id="PTHR30106:SF2">
    <property type="entry name" value="UPF0324 INNER MEMBRANE PROTEIN YEIH"/>
    <property type="match status" value="1"/>
</dbReference>
<feature type="transmembrane region" description="Helical" evidence="7">
    <location>
        <begin position="44"/>
        <end position="64"/>
    </location>
</feature>
<dbReference type="InterPro" id="IPR004630">
    <property type="entry name" value="UPF0324_YeiH-like"/>
</dbReference>
<feature type="transmembrane region" description="Helical" evidence="7">
    <location>
        <begin position="137"/>
        <end position="158"/>
    </location>
</feature>